<keyword evidence="4 9" id="KW-0812">Transmembrane</keyword>
<dbReference type="PANTHER" id="PTHR37820">
    <property type="entry name" value="CELL DIVISION PROTEIN DIVIB"/>
    <property type="match status" value="1"/>
</dbReference>
<evidence type="ECO:0000313" key="12">
    <source>
        <dbReference type="Proteomes" id="UP000237752"/>
    </source>
</evidence>
<dbReference type="GO" id="GO:0051301">
    <property type="term" value="P:cell division"/>
    <property type="evidence" value="ECO:0007669"/>
    <property type="project" value="UniProtKB-KW"/>
</dbReference>
<dbReference type="Pfam" id="PF08478">
    <property type="entry name" value="POTRA_1"/>
    <property type="match status" value="1"/>
</dbReference>
<protein>
    <submittedName>
        <fullName evidence="11">Cell division protein FtsQ</fullName>
    </submittedName>
</protein>
<evidence type="ECO:0000256" key="7">
    <source>
        <dbReference type="ARBA" id="ARBA00023306"/>
    </source>
</evidence>
<accession>A0A2T0ZYI8</accession>
<evidence type="ECO:0000256" key="3">
    <source>
        <dbReference type="ARBA" id="ARBA00022618"/>
    </source>
</evidence>
<keyword evidence="6 9" id="KW-0472">Membrane</keyword>
<dbReference type="EMBL" id="PVUE01000010">
    <property type="protein sequence ID" value="PRZ41416.1"/>
    <property type="molecule type" value="Genomic_DNA"/>
</dbReference>
<name>A0A2T0ZYI8_9ACTN</name>
<feature type="compositionally biased region" description="Low complexity" evidence="8">
    <location>
        <begin position="1"/>
        <end position="20"/>
    </location>
</feature>
<reference evidence="11 12" key="1">
    <citation type="submission" date="2018-03" db="EMBL/GenBank/DDBJ databases">
        <title>Genomic Encyclopedia of Archaeal and Bacterial Type Strains, Phase II (KMG-II): from individual species to whole genera.</title>
        <authorList>
            <person name="Goeker M."/>
        </authorList>
    </citation>
    <scope>NUCLEOTIDE SEQUENCE [LARGE SCALE GENOMIC DNA]</scope>
    <source>
        <strain evidence="11 12">DSM 100065</strain>
    </source>
</reference>
<keyword evidence="2" id="KW-1003">Cell membrane</keyword>
<gene>
    <name evidence="11" type="ORF">CLV47_110144</name>
</gene>
<evidence type="ECO:0000256" key="6">
    <source>
        <dbReference type="ARBA" id="ARBA00023136"/>
    </source>
</evidence>
<evidence type="ECO:0000256" key="4">
    <source>
        <dbReference type="ARBA" id="ARBA00022692"/>
    </source>
</evidence>
<keyword evidence="3 11" id="KW-0132">Cell division</keyword>
<dbReference type="InterPro" id="IPR013685">
    <property type="entry name" value="POTRA_FtsQ_type"/>
</dbReference>
<feature type="transmembrane region" description="Helical" evidence="9">
    <location>
        <begin position="58"/>
        <end position="81"/>
    </location>
</feature>
<dbReference type="OrthoDB" id="9790760at2"/>
<organism evidence="11 12">
    <name type="scientific">Antricoccus suffuscus</name>
    <dbReference type="NCBI Taxonomy" id="1629062"/>
    <lineage>
        <taxon>Bacteria</taxon>
        <taxon>Bacillati</taxon>
        <taxon>Actinomycetota</taxon>
        <taxon>Actinomycetes</taxon>
        <taxon>Geodermatophilales</taxon>
        <taxon>Antricoccaceae</taxon>
        <taxon>Antricoccus</taxon>
    </lineage>
</organism>
<dbReference type="InterPro" id="IPR005548">
    <property type="entry name" value="Cell_div_FtsQ/DivIB_C"/>
</dbReference>
<evidence type="ECO:0000313" key="11">
    <source>
        <dbReference type="EMBL" id="PRZ41416.1"/>
    </source>
</evidence>
<keyword evidence="5 9" id="KW-1133">Transmembrane helix</keyword>
<evidence type="ECO:0000256" key="2">
    <source>
        <dbReference type="ARBA" id="ARBA00022475"/>
    </source>
</evidence>
<comment type="subcellular location">
    <subcellularLocation>
        <location evidence="1">Membrane</location>
    </subcellularLocation>
</comment>
<dbReference type="Gene3D" id="3.10.20.310">
    <property type="entry name" value="membrane protein fhac"/>
    <property type="match status" value="1"/>
</dbReference>
<dbReference type="GO" id="GO:0005886">
    <property type="term" value="C:plasma membrane"/>
    <property type="evidence" value="ECO:0007669"/>
    <property type="project" value="TreeGrafter"/>
</dbReference>
<feature type="domain" description="POTRA" evidence="10">
    <location>
        <begin position="81"/>
        <end position="149"/>
    </location>
</feature>
<dbReference type="PANTHER" id="PTHR37820:SF1">
    <property type="entry name" value="CELL DIVISION PROTEIN FTSQ"/>
    <property type="match status" value="1"/>
</dbReference>
<dbReference type="AlphaFoldDB" id="A0A2T0ZYI8"/>
<dbReference type="InterPro" id="IPR050487">
    <property type="entry name" value="FtsQ_DivIB"/>
</dbReference>
<proteinExistence type="predicted"/>
<dbReference type="RefSeq" id="WP_106349488.1">
    <property type="nucleotide sequence ID" value="NZ_PVUE01000010.1"/>
</dbReference>
<evidence type="ECO:0000259" key="10">
    <source>
        <dbReference type="PROSITE" id="PS51779"/>
    </source>
</evidence>
<keyword evidence="7" id="KW-0131">Cell cycle</keyword>
<evidence type="ECO:0000256" key="1">
    <source>
        <dbReference type="ARBA" id="ARBA00004370"/>
    </source>
</evidence>
<feature type="compositionally biased region" description="Basic residues" evidence="8">
    <location>
        <begin position="21"/>
        <end position="38"/>
    </location>
</feature>
<evidence type="ECO:0000256" key="8">
    <source>
        <dbReference type="SAM" id="MobiDB-lite"/>
    </source>
</evidence>
<keyword evidence="12" id="KW-1185">Reference proteome</keyword>
<dbReference type="InterPro" id="IPR034746">
    <property type="entry name" value="POTRA"/>
</dbReference>
<dbReference type="Proteomes" id="UP000237752">
    <property type="component" value="Unassembled WGS sequence"/>
</dbReference>
<evidence type="ECO:0000256" key="5">
    <source>
        <dbReference type="ARBA" id="ARBA00022989"/>
    </source>
</evidence>
<comment type="caution">
    <text evidence="11">The sequence shown here is derived from an EMBL/GenBank/DDBJ whole genome shotgun (WGS) entry which is preliminary data.</text>
</comment>
<evidence type="ECO:0000256" key="9">
    <source>
        <dbReference type="SAM" id="Phobius"/>
    </source>
</evidence>
<dbReference type="Pfam" id="PF03799">
    <property type="entry name" value="FtsQ_DivIB_C"/>
    <property type="match status" value="1"/>
</dbReference>
<dbReference type="PROSITE" id="PS51779">
    <property type="entry name" value="POTRA"/>
    <property type="match status" value="1"/>
</dbReference>
<sequence>MTRNTTRPRPPQRRTAPAPKKASKGKPSKRKSSARRAPARTAMARASVALAPRGHKRLYVVLTAFVVVLALVWLVMFSSVLGVKRVGVSGANVVSVSDVRDAAGIASGAPLATLNTDTIAAKVEAIPAVASASVSRSWPNGVVITITERRPVAIVTVKGEKWAVDITGKVYLPEARLGSSVAKGLLPLTVDKPGTGDLATRTAVKVIASLPQALYKQVSSVTAKTGADVTLTLEDGRSVIWGGDDEAKEKATMIEKLLEHAGSVYDISSPQSIVIR</sequence>
<feature type="region of interest" description="Disordered" evidence="8">
    <location>
        <begin position="1"/>
        <end position="42"/>
    </location>
</feature>